<dbReference type="Proteomes" id="UP001169066">
    <property type="component" value="Unassembled WGS sequence"/>
</dbReference>
<organism evidence="1 2">
    <name type="scientific">Sulfurovum xiamenensis</name>
    <dbReference type="NCBI Taxonomy" id="3019066"/>
    <lineage>
        <taxon>Bacteria</taxon>
        <taxon>Pseudomonadati</taxon>
        <taxon>Campylobacterota</taxon>
        <taxon>Epsilonproteobacteria</taxon>
        <taxon>Campylobacterales</taxon>
        <taxon>Sulfurovaceae</taxon>
        <taxon>Sulfurovum</taxon>
    </lineage>
</organism>
<evidence type="ECO:0000313" key="2">
    <source>
        <dbReference type="Proteomes" id="UP001169066"/>
    </source>
</evidence>
<sequence>MKRAESEFLQGDYAKALRSYGLILRDYPTLDEAKIGVYLSDLGIESQEEAQALFDYYQMIKNEKENAVDIIDGLIENLDSSKHKLQELLVEPLEEQIEYGDGIRYSDFLELVKSRGSFKKTFEDIMFSTKVVITNKEEFIDFVTQLANEGFDEMALGYLDASSSLFGNDQDILALYHVVRGQK</sequence>
<evidence type="ECO:0008006" key="3">
    <source>
        <dbReference type="Google" id="ProtNLM"/>
    </source>
</evidence>
<comment type="caution">
    <text evidence="1">The sequence shown here is derived from an EMBL/GenBank/DDBJ whole genome shotgun (WGS) entry which is preliminary data.</text>
</comment>
<reference evidence="1" key="1">
    <citation type="submission" date="2023-01" db="EMBL/GenBank/DDBJ databases">
        <title>Sulfurovum sp. XTW-4 genome assembly.</title>
        <authorList>
            <person name="Wang J."/>
        </authorList>
    </citation>
    <scope>NUCLEOTIDE SEQUENCE</scope>
    <source>
        <strain evidence="1">XTW-4</strain>
    </source>
</reference>
<proteinExistence type="predicted"/>
<name>A0ABT7QUH0_9BACT</name>
<evidence type="ECO:0000313" key="1">
    <source>
        <dbReference type="EMBL" id="MDM5264737.1"/>
    </source>
</evidence>
<gene>
    <name evidence="1" type="ORF">PF327_11080</name>
</gene>
<dbReference type="EMBL" id="JAQIBC010000013">
    <property type="protein sequence ID" value="MDM5264737.1"/>
    <property type="molecule type" value="Genomic_DNA"/>
</dbReference>
<protein>
    <recommendedName>
        <fullName evidence="3">Tetratricopeptide repeat-containing protein</fullName>
    </recommendedName>
</protein>
<dbReference type="RefSeq" id="WP_289402619.1">
    <property type="nucleotide sequence ID" value="NZ_JAQIBC010000013.1"/>
</dbReference>
<accession>A0ABT7QUH0</accession>
<keyword evidence="2" id="KW-1185">Reference proteome</keyword>